<reference evidence="2" key="1">
    <citation type="submission" date="2024-06" db="EMBL/GenBank/DDBJ databases">
        <title>Sequencing and assembly of the genome of Dyadobacter sp. strain 676, a symbiont of Cyamopsis tetragonoloba.</title>
        <authorList>
            <person name="Guro P."/>
            <person name="Sazanova A."/>
            <person name="Kuznetsova I."/>
            <person name="Belimov A."/>
            <person name="Safronova V."/>
        </authorList>
    </citation>
    <scope>NUCLEOTIDE SEQUENCE</scope>
    <source>
        <strain evidence="2">676</strain>
    </source>
</reference>
<accession>A0AAU8FKD6</accession>
<feature type="domain" description="HEPN" evidence="1">
    <location>
        <begin position="343"/>
        <end position="463"/>
    </location>
</feature>
<dbReference type="EMBL" id="CP159289">
    <property type="protein sequence ID" value="XCH24833.1"/>
    <property type="molecule type" value="Genomic_DNA"/>
</dbReference>
<dbReference type="Pfam" id="PF05168">
    <property type="entry name" value="HEPN"/>
    <property type="match status" value="1"/>
</dbReference>
<protein>
    <submittedName>
        <fullName evidence="2">HEPN domain-containing protein</fullName>
    </submittedName>
</protein>
<organism evidence="2">
    <name type="scientific">Dyadobacter sp. 676</name>
    <dbReference type="NCBI Taxonomy" id="3088362"/>
    <lineage>
        <taxon>Bacteria</taxon>
        <taxon>Pseudomonadati</taxon>
        <taxon>Bacteroidota</taxon>
        <taxon>Cytophagia</taxon>
        <taxon>Cytophagales</taxon>
        <taxon>Spirosomataceae</taxon>
        <taxon>Dyadobacter</taxon>
    </lineage>
</organism>
<dbReference type="PROSITE" id="PS50910">
    <property type="entry name" value="HEPN"/>
    <property type="match status" value="1"/>
</dbReference>
<evidence type="ECO:0000313" key="2">
    <source>
        <dbReference type="EMBL" id="XCH24833.1"/>
    </source>
</evidence>
<proteinExistence type="predicted"/>
<dbReference type="SMART" id="SM00748">
    <property type="entry name" value="HEPN"/>
    <property type="match status" value="1"/>
</dbReference>
<dbReference type="RefSeq" id="WP_353720141.1">
    <property type="nucleotide sequence ID" value="NZ_CP159289.1"/>
</dbReference>
<name>A0AAU8FKD6_9BACT</name>
<dbReference type="InterPro" id="IPR007842">
    <property type="entry name" value="HEPN_dom"/>
</dbReference>
<gene>
    <name evidence="2" type="ORF">ABV298_31875</name>
</gene>
<dbReference type="SUPFAM" id="SSF81593">
    <property type="entry name" value="Nucleotidyltransferase substrate binding subunit/domain"/>
    <property type="match status" value="1"/>
</dbReference>
<dbReference type="Gene3D" id="1.20.120.330">
    <property type="entry name" value="Nucleotidyltransferases domain 2"/>
    <property type="match status" value="1"/>
</dbReference>
<sequence length="476" mass="54191">MEPVISASNESPLSNAQKLADAHQIIVDVFHESDLDHMRTELWYLLKAVTTDQPFSFQGDPSAVLYLGRQLSSIIKASKLMLEVAREQNEVFPTGSFPAFSPERIAADRQYLRDIGALNEQYGGAIRRLTFAEAERPILAIKRVFDSYDYDDWQRILEDWIEYGLGRVSICEATGECVEVVQYELLETLLEAIYLVHSQGERNLSSVHTAAWSAASRAITELLKSALQPELLFEIRHSAVLSAAEQTPYRDLLIVLPDNNHKPFKELEPIIEVITAGEDKICCTIRKMADLRHCLESGHIYFSLVCTAENLVYQKKGTAIPKIAPEKLTELIAKSRQDFFAGMSKARNFFHGACCYEETREYALSMFMLQQTVEITYRSMVISLLGNEKRTHSIRLLKNFNHRVAPQLNEIFPGGSPEEERLIQLLEDAYLEARYNFHYELDKEDLDVVFSRVSHLLELAESAFEERINAIVKTSA</sequence>
<dbReference type="AlphaFoldDB" id="A0AAU8FKD6"/>
<evidence type="ECO:0000259" key="1">
    <source>
        <dbReference type="PROSITE" id="PS50910"/>
    </source>
</evidence>